<dbReference type="Proteomes" id="UP001320122">
    <property type="component" value="Unassembled WGS sequence"/>
</dbReference>
<feature type="compositionally biased region" description="Gly residues" evidence="7">
    <location>
        <begin position="56"/>
        <end position="73"/>
    </location>
</feature>
<feature type="compositionally biased region" description="Basic and acidic residues" evidence="7">
    <location>
        <begin position="373"/>
        <end position="389"/>
    </location>
</feature>
<comment type="subunit">
    <text evidence="6">HflC and HflK may interact to form a multimeric complex.</text>
</comment>
<keyword evidence="3 6" id="KW-0812">Transmembrane</keyword>
<dbReference type="RefSeq" id="WP_234273922.1">
    <property type="nucleotide sequence ID" value="NZ_JABFTT010000007.1"/>
</dbReference>
<keyword evidence="4 6" id="KW-1133">Transmembrane helix</keyword>
<keyword evidence="9" id="KW-0645">Protease</keyword>
<dbReference type="PANTHER" id="PTHR43327:SF2">
    <property type="entry name" value="MODULATOR OF FTSH PROTEASE HFLK"/>
    <property type="match status" value="1"/>
</dbReference>
<proteinExistence type="inferred from homology"/>
<dbReference type="Pfam" id="PF12221">
    <property type="entry name" value="HflK_N"/>
    <property type="match status" value="1"/>
</dbReference>
<evidence type="ECO:0000256" key="6">
    <source>
        <dbReference type="RuleBase" id="RU364113"/>
    </source>
</evidence>
<gene>
    <name evidence="9" type="primary">hflK</name>
    <name evidence="9" type="ORF">HOP51_10785</name>
</gene>
<dbReference type="InterPro" id="IPR001107">
    <property type="entry name" value="Band_7"/>
</dbReference>
<protein>
    <recommendedName>
        <fullName evidence="6">Protein HflK</fullName>
    </recommendedName>
</protein>
<accession>A0ABS9AFW1</accession>
<name>A0ABS9AFW1_9GAMM</name>
<dbReference type="Gene3D" id="3.30.479.30">
    <property type="entry name" value="Band 7 domain"/>
    <property type="match status" value="1"/>
</dbReference>
<dbReference type="NCBIfam" id="TIGR01933">
    <property type="entry name" value="hflK"/>
    <property type="match status" value="1"/>
</dbReference>
<evidence type="ECO:0000256" key="5">
    <source>
        <dbReference type="ARBA" id="ARBA00023136"/>
    </source>
</evidence>
<keyword evidence="5 6" id="KW-0472">Membrane</keyword>
<dbReference type="GO" id="GO:0006508">
    <property type="term" value="P:proteolysis"/>
    <property type="evidence" value="ECO:0007669"/>
    <property type="project" value="UniProtKB-KW"/>
</dbReference>
<evidence type="ECO:0000259" key="8">
    <source>
        <dbReference type="SMART" id="SM00244"/>
    </source>
</evidence>
<feature type="region of interest" description="Disordered" evidence="7">
    <location>
        <begin position="1"/>
        <end position="74"/>
    </location>
</feature>
<dbReference type="InterPro" id="IPR050710">
    <property type="entry name" value="Band7/mec-2_domain"/>
</dbReference>
<evidence type="ECO:0000256" key="4">
    <source>
        <dbReference type="ARBA" id="ARBA00022989"/>
    </source>
</evidence>
<comment type="caution">
    <text evidence="9">The sequence shown here is derived from an EMBL/GenBank/DDBJ whole genome shotgun (WGS) entry which is preliminary data.</text>
</comment>
<keyword evidence="10" id="KW-1185">Reference proteome</keyword>
<comment type="similarity">
    <text evidence="2 6">Belongs to the band 7/mec-2 family. HflK subfamily.</text>
</comment>
<dbReference type="InterPro" id="IPR010201">
    <property type="entry name" value="HflK"/>
</dbReference>
<keyword evidence="9" id="KW-0378">Hydrolase</keyword>
<evidence type="ECO:0000256" key="3">
    <source>
        <dbReference type="ARBA" id="ARBA00022692"/>
    </source>
</evidence>
<feature type="region of interest" description="Disordered" evidence="7">
    <location>
        <begin position="354"/>
        <end position="407"/>
    </location>
</feature>
<sequence>MAWNEPGGGNQHDPWSGGGRRGGNGGGGGNRGGNQGPPDLDEALKKFQDKLNSMLGGRGGKGGGGRGGKGGGRPRNTFALPGLLLVIALGIWGAMGFYLVDQAERGVVLRFGEFQTVVGPGLHWNPPLIDDVRMVNVTRVRSLTQTQSMLTRDENIVEVEISAQYQVNDPRDFVLNVRNPQLSIENALDSALRHVVGGTDMIEILTSGREILGSSVASRLQTYLDSYGTGIRLQTINIESTTAPAPVIDAFDDVIRAREDRQRTINEGMAYANAIIPAAQGQAQRLVEQGQGYRESVVAEAQGQVNRFNALLAQYRNAPEIMRERLYIDAMADVFARTPKVLVDVREDAPLMYLPLDQRPGRGGDGEGNGEAARGESGELDPRVLERLRTTSSAQGGNTGSIRREGR</sequence>
<evidence type="ECO:0000313" key="10">
    <source>
        <dbReference type="Proteomes" id="UP001320122"/>
    </source>
</evidence>
<dbReference type="InterPro" id="IPR020980">
    <property type="entry name" value="Membrane_HflK_N"/>
</dbReference>
<evidence type="ECO:0000313" key="9">
    <source>
        <dbReference type="EMBL" id="MCE8020586.1"/>
    </source>
</evidence>
<reference evidence="9 10" key="1">
    <citation type="journal article" date="2021" name="Front. Microbiol.">
        <title>Aerobic Denitrification and Heterotrophic Sulfur Oxidation in the Genus Halomonas Revealed by Six Novel Species Characterizations and Genome-Based Analysis.</title>
        <authorList>
            <person name="Wang L."/>
            <person name="Shao Z."/>
        </authorList>
    </citation>
    <scope>NUCLEOTIDE SEQUENCE [LARGE SCALE GENOMIC DNA]</scope>
    <source>
        <strain evidence="9 10">MCCC 1A11036</strain>
    </source>
</reference>
<comment type="subcellular location">
    <subcellularLocation>
        <location evidence="1">Membrane</location>
        <topology evidence="1">Single-pass membrane protein</topology>
    </subcellularLocation>
</comment>
<evidence type="ECO:0000256" key="7">
    <source>
        <dbReference type="SAM" id="MobiDB-lite"/>
    </source>
</evidence>
<feature type="compositionally biased region" description="Gly residues" evidence="7">
    <location>
        <begin position="1"/>
        <end position="35"/>
    </location>
</feature>
<dbReference type="InterPro" id="IPR036013">
    <property type="entry name" value="Band_7/SPFH_dom_sf"/>
</dbReference>
<dbReference type="Pfam" id="PF01145">
    <property type="entry name" value="Band_7"/>
    <property type="match status" value="1"/>
</dbReference>
<organism evidence="9 10">
    <name type="scientific">Billgrantia zhangzhouensis</name>
    <dbReference type="NCBI Taxonomy" id="2733481"/>
    <lineage>
        <taxon>Bacteria</taxon>
        <taxon>Pseudomonadati</taxon>
        <taxon>Pseudomonadota</taxon>
        <taxon>Gammaproteobacteria</taxon>
        <taxon>Oceanospirillales</taxon>
        <taxon>Halomonadaceae</taxon>
        <taxon>Billgrantia</taxon>
    </lineage>
</organism>
<evidence type="ECO:0000256" key="2">
    <source>
        <dbReference type="ARBA" id="ARBA00006971"/>
    </source>
</evidence>
<dbReference type="CDD" id="cd03404">
    <property type="entry name" value="SPFH_HflK"/>
    <property type="match status" value="1"/>
</dbReference>
<feature type="transmembrane region" description="Helical" evidence="6">
    <location>
        <begin position="78"/>
        <end position="100"/>
    </location>
</feature>
<evidence type="ECO:0000256" key="1">
    <source>
        <dbReference type="ARBA" id="ARBA00004167"/>
    </source>
</evidence>
<comment type="function">
    <text evidence="6">HflC and HflK could encode or regulate a protease.</text>
</comment>
<dbReference type="EMBL" id="JABFTT010000007">
    <property type="protein sequence ID" value="MCE8020586.1"/>
    <property type="molecule type" value="Genomic_DNA"/>
</dbReference>
<dbReference type="PANTHER" id="PTHR43327">
    <property type="entry name" value="STOMATIN-LIKE PROTEIN 2, MITOCHONDRIAL"/>
    <property type="match status" value="1"/>
</dbReference>
<dbReference type="SUPFAM" id="SSF117892">
    <property type="entry name" value="Band 7/SPFH domain"/>
    <property type="match status" value="1"/>
</dbReference>
<dbReference type="SMART" id="SM00244">
    <property type="entry name" value="PHB"/>
    <property type="match status" value="1"/>
</dbReference>
<feature type="domain" description="Band 7" evidence="8">
    <location>
        <begin position="95"/>
        <end position="255"/>
    </location>
</feature>
<dbReference type="GO" id="GO:0008233">
    <property type="term" value="F:peptidase activity"/>
    <property type="evidence" value="ECO:0007669"/>
    <property type="project" value="UniProtKB-KW"/>
</dbReference>